<dbReference type="SUPFAM" id="SSF53850">
    <property type="entry name" value="Periplasmic binding protein-like II"/>
    <property type="match status" value="1"/>
</dbReference>
<dbReference type="Proteomes" id="UP000190092">
    <property type="component" value="Unassembled WGS sequence"/>
</dbReference>
<dbReference type="PANTHER" id="PTHR30024:SF42">
    <property type="entry name" value="ALIPHATIC SULFONATES-BINDING PROTEIN-RELATED"/>
    <property type="match status" value="1"/>
</dbReference>
<sequence length="333" mass="35964">MRFMVVAVSLAVSLLASGFARAADLPVVRVAYAKCAHCTPVSLMPEFAKGVKIDAVAFNTGSDALTALVTKNVDIAQSTYQSFVVAMDRGFDVVAISGHVNGGSQMLIGNDLPIQKDDWDGLKKLIADYKKEGKPFRVAASRGNAQDLHMRGELAAHGIDPNKDVQFVNIANPSDHLQAMRRGEAELLCTVEPFATQILQAGAAKFFNFPYDQSTGTLTGLFLTRPDVIAQRPKDVEAAVRAWLAVDDLISHDKTAWADVIVKVTGIPRSIADGSIPNLFPDRAIHRDGAQAVAKSMLDLRYINRDVSSAIDSHIDYQFLEQATGKTAAQLGK</sequence>
<gene>
    <name evidence="2" type="ORF">SAMN02745126_02723</name>
</gene>
<evidence type="ECO:0000313" key="2">
    <source>
        <dbReference type="EMBL" id="SJZ88930.1"/>
    </source>
</evidence>
<dbReference type="RefSeq" id="WP_085934371.1">
    <property type="nucleotide sequence ID" value="NZ_FUWJ01000002.1"/>
</dbReference>
<keyword evidence="1" id="KW-0732">Signal</keyword>
<dbReference type="Gene3D" id="3.40.190.10">
    <property type="entry name" value="Periplasmic binding protein-like II"/>
    <property type="match status" value="2"/>
</dbReference>
<evidence type="ECO:0000313" key="3">
    <source>
        <dbReference type="Proteomes" id="UP000190092"/>
    </source>
</evidence>
<dbReference type="PANTHER" id="PTHR30024">
    <property type="entry name" value="ALIPHATIC SULFONATES-BINDING PROTEIN-RELATED"/>
    <property type="match status" value="1"/>
</dbReference>
<reference evidence="3" key="1">
    <citation type="submission" date="2017-02" db="EMBL/GenBank/DDBJ databases">
        <authorList>
            <person name="Varghese N."/>
            <person name="Submissions S."/>
        </authorList>
    </citation>
    <scope>NUCLEOTIDE SEQUENCE [LARGE SCALE GENOMIC DNA]</scope>
    <source>
        <strain evidence="3">ATCC 27094</strain>
    </source>
</reference>
<accession>A0A1T4PBK0</accession>
<organism evidence="2 3">
    <name type="scientific">Enhydrobacter aerosaccus</name>
    <dbReference type="NCBI Taxonomy" id="225324"/>
    <lineage>
        <taxon>Bacteria</taxon>
        <taxon>Pseudomonadati</taxon>
        <taxon>Pseudomonadota</taxon>
        <taxon>Alphaproteobacteria</taxon>
        <taxon>Hyphomicrobiales</taxon>
        <taxon>Enhydrobacter</taxon>
    </lineage>
</organism>
<dbReference type="STRING" id="225324.SAMN02745126_02723"/>
<name>A0A1T4PBK0_9HYPH</name>
<dbReference type="AlphaFoldDB" id="A0A1T4PBK0"/>
<keyword evidence="3" id="KW-1185">Reference proteome</keyword>
<evidence type="ECO:0000256" key="1">
    <source>
        <dbReference type="SAM" id="SignalP"/>
    </source>
</evidence>
<proteinExistence type="predicted"/>
<feature type="signal peptide" evidence="1">
    <location>
        <begin position="1"/>
        <end position="22"/>
    </location>
</feature>
<dbReference type="Pfam" id="PF13379">
    <property type="entry name" value="NMT1_2"/>
    <property type="match status" value="1"/>
</dbReference>
<feature type="chain" id="PRO_5012798008" evidence="1">
    <location>
        <begin position="23"/>
        <end position="333"/>
    </location>
</feature>
<dbReference type="EMBL" id="FUWJ01000002">
    <property type="protein sequence ID" value="SJZ88930.1"/>
    <property type="molecule type" value="Genomic_DNA"/>
</dbReference>
<protein>
    <submittedName>
        <fullName evidence="2">ABC-type nitrate/sulfonate/bicarbonate transport system, substrate-binding protein</fullName>
    </submittedName>
</protein>
<dbReference type="OrthoDB" id="7978966at2"/>